<evidence type="ECO:0000313" key="3">
    <source>
        <dbReference type="Proteomes" id="UP000232196"/>
    </source>
</evidence>
<feature type="transmembrane region" description="Helical" evidence="1">
    <location>
        <begin position="66"/>
        <end position="88"/>
    </location>
</feature>
<feature type="transmembrane region" description="Helical" evidence="1">
    <location>
        <begin position="95"/>
        <end position="119"/>
    </location>
</feature>
<keyword evidence="1" id="KW-0812">Transmembrane</keyword>
<keyword evidence="1" id="KW-0472">Membrane</keyword>
<protein>
    <submittedName>
        <fullName evidence="2">Uncharacterized protein</fullName>
    </submittedName>
</protein>
<keyword evidence="1" id="KW-1133">Transmembrane helix</keyword>
<proteinExistence type="predicted"/>
<dbReference type="AlphaFoldDB" id="A0A2M9XI17"/>
<dbReference type="Proteomes" id="UP000232196">
    <property type="component" value="Unassembled WGS sequence"/>
</dbReference>
<reference evidence="2 3" key="1">
    <citation type="submission" date="2017-07" db="EMBL/GenBank/DDBJ databases">
        <title>Leptospira spp. isolated from tropical soils.</title>
        <authorList>
            <person name="Thibeaux R."/>
            <person name="Iraola G."/>
            <person name="Ferres I."/>
            <person name="Bierque E."/>
            <person name="Girault D."/>
            <person name="Soupe-Gilbert M.-E."/>
            <person name="Picardeau M."/>
            <person name="Goarant C."/>
        </authorList>
    </citation>
    <scope>NUCLEOTIDE SEQUENCE [LARGE SCALE GENOMIC DNA]</scope>
    <source>
        <strain evidence="2 3">MCA1-C-A1</strain>
    </source>
</reference>
<sequence length="156" mass="17421">MEKPGIPGLFVYMGLRTAKDWNQFLLRFFVALGIWEVASVSLRTLLFSTFYFDPNLKNFFVPMSQVFWIGPIVADILEVSFIGILASLVRPALPYGLLGGLLSGICFSIAAFVAPALAISQFTGAFPVKLIWLWVFYQSVLSILVSFVFTFTSEED</sequence>
<dbReference type="OrthoDB" id="342911at2"/>
<keyword evidence="3" id="KW-1185">Reference proteome</keyword>
<comment type="caution">
    <text evidence="2">The sequence shown here is derived from an EMBL/GenBank/DDBJ whole genome shotgun (WGS) entry which is preliminary data.</text>
</comment>
<evidence type="ECO:0000313" key="2">
    <source>
        <dbReference type="EMBL" id="PJZ27310.1"/>
    </source>
</evidence>
<organism evidence="2 3">
    <name type="scientific">Leptospira hartskeerlii</name>
    <dbReference type="NCBI Taxonomy" id="2023177"/>
    <lineage>
        <taxon>Bacteria</taxon>
        <taxon>Pseudomonadati</taxon>
        <taxon>Spirochaetota</taxon>
        <taxon>Spirochaetia</taxon>
        <taxon>Leptospirales</taxon>
        <taxon>Leptospiraceae</taxon>
        <taxon>Leptospira</taxon>
    </lineage>
</organism>
<evidence type="ECO:0000256" key="1">
    <source>
        <dbReference type="SAM" id="Phobius"/>
    </source>
</evidence>
<name>A0A2M9XI17_9LEPT</name>
<dbReference type="EMBL" id="NPDN01000001">
    <property type="protein sequence ID" value="PJZ27310.1"/>
    <property type="molecule type" value="Genomic_DNA"/>
</dbReference>
<feature type="transmembrane region" description="Helical" evidence="1">
    <location>
        <begin position="131"/>
        <end position="151"/>
    </location>
</feature>
<accession>A0A2M9XI17</accession>
<gene>
    <name evidence="2" type="ORF">CH357_01800</name>
</gene>
<feature type="transmembrane region" description="Helical" evidence="1">
    <location>
        <begin position="24"/>
        <end position="46"/>
    </location>
</feature>